<protein>
    <recommendedName>
        <fullName evidence="5">DUF485 domain-containing protein</fullName>
    </recommendedName>
</protein>
<dbReference type="Proteomes" id="UP000572680">
    <property type="component" value="Unassembled WGS sequence"/>
</dbReference>
<evidence type="ECO:0000313" key="3">
    <source>
        <dbReference type="EMBL" id="MBA8953519.1"/>
    </source>
</evidence>
<keyword evidence="2" id="KW-0812">Transmembrane</keyword>
<gene>
    <name evidence="3" type="ORF">HNR61_005172</name>
</gene>
<feature type="region of interest" description="Disordered" evidence="1">
    <location>
        <begin position="1"/>
        <end position="70"/>
    </location>
</feature>
<evidence type="ECO:0000256" key="2">
    <source>
        <dbReference type="SAM" id="Phobius"/>
    </source>
</evidence>
<evidence type="ECO:0008006" key="5">
    <source>
        <dbReference type="Google" id="ProtNLM"/>
    </source>
</evidence>
<comment type="caution">
    <text evidence="3">The sequence shown here is derived from an EMBL/GenBank/DDBJ whole genome shotgun (WGS) entry which is preliminary data.</text>
</comment>
<dbReference type="EMBL" id="JACJIA010000007">
    <property type="protein sequence ID" value="MBA8953519.1"/>
    <property type="molecule type" value="Genomic_DNA"/>
</dbReference>
<keyword evidence="2" id="KW-1133">Transmembrane helix</keyword>
<keyword evidence="4" id="KW-1185">Reference proteome</keyword>
<proteinExistence type="predicted"/>
<evidence type="ECO:0000256" key="1">
    <source>
        <dbReference type="SAM" id="MobiDB-lite"/>
    </source>
</evidence>
<organism evidence="3 4">
    <name type="scientific">Actinomadura namibiensis</name>
    <dbReference type="NCBI Taxonomy" id="182080"/>
    <lineage>
        <taxon>Bacteria</taxon>
        <taxon>Bacillati</taxon>
        <taxon>Actinomycetota</taxon>
        <taxon>Actinomycetes</taxon>
        <taxon>Streptosporangiales</taxon>
        <taxon>Thermomonosporaceae</taxon>
        <taxon>Actinomadura</taxon>
    </lineage>
</organism>
<feature type="transmembrane region" description="Helical" evidence="2">
    <location>
        <begin position="132"/>
        <end position="151"/>
    </location>
</feature>
<feature type="transmembrane region" description="Helical" evidence="2">
    <location>
        <begin position="100"/>
        <end position="120"/>
    </location>
</feature>
<evidence type="ECO:0000313" key="4">
    <source>
        <dbReference type="Proteomes" id="UP000572680"/>
    </source>
</evidence>
<accession>A0A7W3QNE6</accession>
<dbReference type="RefSeq" id="WP_246443781.1">
    <property type="nucleotide sequence ID" value="NZ_BAAALP010000078.1"/>
</dbReference>
<reference evidence="3 4" key="1">
    <citation type="submission" date="2020-08" db="EMBL/GenBank/DDBJ databases">
        <title>Genomic Encyclopedia of Type Strains, Phase IV (KMG-IV): sequencing the most valuable type-strain genomes for metagenomic binning, comparative biology and taxonomic classification.</title>
        <authorList>
            <person name="Goeker M."/>
        </authorList>
    </citation>
    <scope>NUCLEOTIDE SEQUENCE [LARGE SCALE GENOMIC DNA]</scope>
    <source>
        <strain evidence="3 4">DSM 44197</strain>
    </source>
</reference>
<sequence>MPEPAMGPPAETLAEPGDEPHRERPRRVVVTGVRTGRARAARARADRARADRARADQARTDPGRGDRPAAHWSVARDLDEQTELGAVYVRSLIRAQLRSALATCAAVAGVLVALPLLFQVPALAQARVHGVPLPWLLLALGLQPLWIGLAVRHARRAERTERDFLRLVERS</sequence>
<feature type="compositionally biased region" description="Basic and acidic residues" evidence="1">
    <location>
        <begin position="43"/>
        <end position="70"/>
    </location>
</feature>
<dbReference type="AlphaFoldDB" id="A0A7W3QNE6"/>
<keyword evidence="2" id="KW-0472">Membrane</keyword>
<name>A0A7W3QNE6_ACTNM</name>